<reference evidence="1" key="1">
    <citation type="journal article" date="2016" name="Genom Data">
        <title>Isolation and complete genome sequencing of Mimivirus bombay, a Giant Virus in sewage of Mumbai, India.</title>
        <authorList>
            <person name="Chatterjee A."/>
            <person name="Ali F."/>
            <person name="Bange D."/>
            <person name="Kondabagil K."/>
        </authorList>
    </citation>
    <scope>NUCLEOTIDE SEQUENCE [LARGE SCALE GENOMIC DNA]</scope>
    <source>
        <strain evidence="1">1</strain>
    </source>
</reference>
<sequence>MSLRSYMIYDEYNRKYISLYNYRTSFFSQQEKSLFDKIKSEIVSDDDFVIYGTDCKKYFLDYCILKNDLNVLDTLVLKYPWHAVIFDHSVSDFLVNSDGLVNIHQYILNFISANKIDHYEDILNYLLSHNIDISGHDNIAIMIAVQRKNLSMVKKLVEYGADIHANNDRALKLAVDDIEMFQYIVDMGADIHIDNDYCIRAATLIFNFDLLQFLVELGCDINIGNGYLLRTIINADFYYHRTITKNNVFEIVKYINVNSLGPHELTNCIHVHKNIELIKLLSDYGADFTFINKFCVMNEYEENVVDILKNHGLKYESILKFVLKYQSFMH</sequence>
<protein>
    <submittedName>
        <fullName evidence="1">Putative ankyrin repeat protein</fullName>
    </submittedName>
</protein>
<accession>A0A165X8S3</accession>
<dbReference type="Proteomes" id="UP000241559">
    <property type="component" value="Segment"/>
</dbReference>
<dbReference type="InterPro" id="IPR036770">
    <property type="entry name" value="Ankyrin_rpt-contain_sf"/>
</dbReference>
<dbReference type="SMR" id="A0A165X8S3"/>
<evidence type="ECO:0000313" key="1">
    <source>
        <dbReference type="EMBL" id="AMZ02569.1"/>
    </source>
</evidence>
<dbReference type="EMBL" id="KU761889">
    <property type="protein sequence ID" value="AMZ02569.1"/>
    <property type="molecule type" value="Genomic_DNA"/>
</dbReference>
<evidence type="ECO:0000313" key="2">
    <source>
        <dbReference type="Proteomes" id="UP000241559"/>
    </source>
</evidence>
<dbReference type="SMART" id="SM00248">
    <property type="entry name" value="ANK"/>
    <property type="match status" value="6"/>
</dbReference>
<name>A0A165X8S3_MIMIV</name>
<dbReference type="Pfam" id="PF12796">
    <property type="entry name" value="Ank_2"/>
    <property type="match status" value="1"/>
</dbReference>
<dbReference type="InterPro" id="IPR002110">
    <property type="entry name" value="Ankyrin_rpt"/>
</dbReference>
<dbReference type="Gene3D" id="1.25.40.20">
    <property type="entry name" value="Ankyrin repeat-containing domain"/>
    <property type="match status" value="1"/>
</dbReference>
<dbReference type="PROSITE" id="PS50297">
    <property type="entry name" value="ANK_REP_REGION"/>
    <property type="match status" value="1"/>
</dbReference>
<dbReference type="SUPFAM" id="SSF48403">
    <property type="entry name" value="Ankyrin repeat"/>
    <property type="match status" value="1"/>
</dbReference>
<proteinExistence type="predicted"/>
<dbReference type="PROSITE" id="PS50088">
    <property type="entry name" value="ANK_REPEAT"/>
    <property type="match status" value="1"/>
</dbReference>
<organism evidence="1 2">
    <name type="scientific">Mimivirus Bombay</name>
    <dbReference type="NCBI Taxonomy" id="1835008"/>
    <lineage>
        <taxon>Viruses</taxon>
        <taxon>Varidnaviria</taxon>
        <taxon>Bamfordvirae</taxon>
        <taxon>Nucleocytoviricota</taxon>
        <taxon>Megaviricetes</taxon>
        <taxon>Imitervirales</taxon>
        <taxon>Mimiviridae</taxon>
        <taxon>Megamimivirinae</taxon>
        <taxon>Mimivirus</taxon>
        <taxon>Mimivirus bradfordmassiliense</taxon>
    </lineage>
</organism>